<dbReference type="Proteomes" id="UP000010878">
    <property type="component" value="Chromosome"/>
</dbReference>
<keyword evidence="1" id="KW-0812">Transmembrane</keyword>
<reference evidence="2 3" key="1">
    <citation type="submission" date="2012-11" db="EMBL/GenBank/DDBJ databases">
        <title>FINISHED of Natronococcus occultus SP4, DSM 3396.</title>
        <authorList>
            <consortium name="DOE Joint Genome Institute"/>
            <person name="Eisen J."/>
            <person name="Huntemann M."/>
            <person name="Wei C.-L."/>
            <person name="Han J."/>
            <person name="Detter J.C."/>
            <person name="Han C."/>
            <person name="Tapia R."/>
            <person name="Chen A."/>
            <person name="Kyrpides N."/>
            <person name="Mavromatis K."/>
            <person name="Markowitz V."/>
            <person name="Szeto E."/>
            <person name="Ivanova N."/>
            <person name="Mikhailova N."/>
            <person name="Ovchinnikova G."/>
            <person name="Pagani I."/>
            <person name="Pati A."/>
            <person name="Goodwin L."/>
            <person name="Nordberg H.P."/>
            <person name="Cantor M.N."/>
            <person name="Hua S.X."/>
            <person name="Woyke T."/>
            <person name="Eisen J."/>
            <person name="Klenk H.-P."/>
            <person name="Klenk H.-P."/>
        </authorList>
    </citation>
    <scope>NUCLEOTIDE SEQUENCE [LARGE SCALE GENOMIC DNA]</scope>
    <source>
        <strain evidence="2 3">SP4</strain>
    </source>
</reference>
<name>L0K051_9EURY</name>
<dbReference type="HOGENOM" id="CLU_3227910_0_0_2"/>
<evidence type="ECO:0000256" key="1">
    <source>
        <dbReference type="SAM" id="Phobius"/>
    </source>
</evidence>
<organism evidence="2 3">
    <name type="scientific">Natronococcus occultus SP4</name>
    <dbReference type="NCBI Taxonomy" id="694430"/>
    <lineage>
        <taxon>Archaea</taxon>
        <taxon>Methanobacteriati</taxon>
        <taxon>Methanobacteriota</taxon>
        <taxon>Stenosarchaea group</taxon>
        <taxon>Halobacteria</taxon>
        <taxon>Halobacteriales</taxon>
        <taxon>Natrialbaceae</taxon>
        <taxon>Natronococcus</taxon>
    </lineage>
</organism>
<dbReference type="EMBL" id="CP003929">
    <property type="protein sequence ID" value="AGB38677.1"/>
    <property type="molecule type" value="Genomic_DNA"/>
</dbReference>
<keyword evidence="1" id="KW-0472">Membrane</keyword>
<gene>
    <name evidence="2" type="ORF">Natoc_2921</name>
</gene>
<protein>
    <submittedName>
        <fullName evidence="2">Uncharacterized protein</fullName>
    </submittedName>
</protein>
<dbReference type="STRING" id="694430.Natoc_2921"/>
<sequence>MNVMQVLLVTTVLYFLIVAVWVLKIEDLIEQRSEERATAEGER</sequence>
<dbReference type="AlphaFoldDB" id="L0K051"/>
<keyword evidence="1" id="KW-1133">Transmembrane helix</keyword>
<feature type="transmembrane region" description="Helical" evidence="1">
    <location>
        <begin position="6"/>
        <end position="23"/>
    </location>
</feature>
<evidence type="ECO:0000313" key="2">
    <source>
        <dbReference type="EMBL" id="AGB38677.1"/>
    </source>
</evidence>
<proteinExistence type="predicted"/>
<dbReference type="KEGG" id="nou:Natoc_2921"/>
<keyword evidence="3" id="KW-1185">Reference proteome</keyword>
<accession>L0K051</accession>
<evidence type="ECO:0000313" key="3">
    <source>
        <dbReference type="Proteomes" id="UP000010878"/>
    </source>
</evidence>